<dbReference type="NCBIfam" id="TIGR01488">
    <property type="entry name" value="HAD-SF-IB"/>
    <property type="match status" value="1"/>
</dbReference>
<dbReference type="OrthoDB" id="9804940at2"/>
<dbReference type="GO" id="GO:0036424">
    <property type="term" value="F:L-phosphoserine phosphatase activity"/>
    <property type="evidence" value="ECO:0007669"/>
    <property type="project" value="TreeGrafter"/>
</dbReference>
<dbReference type="InterPro" id="IPR006384">
    <property type="entry name" value="HAD_hydro_PyrdxlP_Pase-like"/>
</dbReference>
<dbReference type="GO" id="GO:0005737">
    <property type="term" value="C:cytoplasm"/>
    <property type="evidence" value="ECO:0007669"/>
    <property type="project" value="TreeGrafter"/>
</dbReference>
<dbReference type="Proteomes" id="UP000310636">
    <property type="component" value="Unassembled WGS sequence"/>
</dbReference>
<keyword evidence="7" id="KW-1185">Reference proteome</keyword>
<evidence type="ECO:0000256" key="5">
    <source>
        <dbReference type="HAMAP-Rule" id="MF_01680"/>
    </source>
</evidence>
<dbReference type="RefSeq" id="WP_136369421.1">
    <property type="nucleotide sequence ID" value="NZ_SSOB01000009.1"/>
</dbReference>
<keyword evidence="4 5" id="KW-0486">Methionine biosynthesis</keyword>
<dbReference type="InterPro" id="IPR023214">
    <property type="entry name" value="HAD_sf"/>
</dbReference>
<dbReference type="InterPro" id="IPR050582">
    <property type="entry name" value="HAD-like_SerB"/>
</dbReference>
<comment type="similarity">
    <text evidence="1">Belongs to the HAD-like hydrolase superfamily. SerB family.</text>
</comment>
<reference evidence="6 7" key="1">
    <citation type="submission" date="2019-04" db="EMBL/GenBank/DDBJ databases">
        <title>Cohnella sp. nov. isolated from preserved vegetables.</title>
        <authorList>
            <person name="Lin S.-Y."/>
            <person name="Hung M.-H."/>
            <person name="Young C.-C."/>
        </authorList>
    </citation>
    <scope>NUCLEOTIDE SEQUENCE [LARGE SCALE GENOMIC DNA]</scope>
    <source>
        <strain evidence="6 7">CC-MHH1044</strain>
    </source>
</reference>
<comment type="pathway">
    <text evidence="5">Amino-acid biosynthesis; L-methionine biosynthesis via salvage pathway; L-methionine from S-methyl-5-thio-alpha-D-ribose 1-phosphate: step 4/6.</text>
</comment>
<dbReference type="CDD" id="cd07524">
    <property type="entry name" value="HAD_Pase"/>
    <property type="match status" value="1"/>
</dbReference>
<keyword evidence="3 5" id="KW-0378">Hydrolase</keyword>
<dbReference type="GO" id="GO:0019509">
    <property type="term" value="P:L-methionine salvage from methylthioadenosine"/>
    <property type="evidence" value="ECO:0007669"/>
    <property type="project" value="UniProtKB-UniRule"/>
</dbReference>
<accession>A0A4S4C0R0</accession>
<dbReference type="NCBIfam" id="NF007103">
    <property type="entry name" value="PRK09552.1"/>
    <property type="match status" value="1"/>
</dbReference>
<dbReference type="Gene3D" id="3.90.1470.20">
    <property type="match status" value="1"/>
</dbReference>
<comment type="caution">
    <text evidence="6">The sequence shown here is derived from an EMBL/GenBank/DDBJ whole genome shotgun (WGS) entry which is preliminary data.</text>
</comment>
<dbReference type="InterPro" id="IPR017718">
    <property type="entry name" value="HAD-SF_hydro_IB_MtnX"/>
</dbReference>
<dbReference type="NCBIfam" id="TIGR01489">
    <property type="entry name" value="DKMTPPase-SF"/>
    <property type="match status" value="1"/>
</dbReference>
<dbReference type="GO" id="GO:0043716">
    <property type="term" value="F:2-hydroxy-3-keto-5-methylthiopentenyl-1-phosphate phosphatase activity"/>
    <property type="evidence" value="ECO:0007669"/>
    <property type="project" value="UniProtKB-UniRule"/>
</dbReference>
<evidence type="ECO:0000256" key="1">
    <source>
        <dbReference type="ARBA" id="ARBA00009184"/>
    </source>
</evidence>
<evidence type="ECO:0000313" key="6">
    <source>
        <dbReference type="EMBL" id="THF81211.1"/>
    </source>
</evidence>
<dbReference type="GO" id="GO:0006564">
    <property type="term" value="P:L-serine biosynthetic process"/>
    <property type="evidence" value="ECO:0007669"/>
    <property type="project" value="TreeGrafter"/>
</dbReference>
<dbReference type="EMBL" id="SSOB01000009">
    <property type="protein sequence ID" value="THF81211.1"/>
    <property type="molecule type" value="Genomic_DNA"/>
</dbReference>
<dbReference type="Gene3D" id="3.40.50.1000">
    <property type="entry name" value="HAD superfamily/HAD-like"/>
    <property type="match status" value="1"/>
</dbReference>
<dbReference type="UniPathway" id="UPA00904">
    <property type="reaction ID" value="UER00877"/>
</dbReference>
<dbReference type="Pfam" id="PF12710">
    <property type="entry name" value="HAD"/>
    <property type="match status" value="1"/>
</dbReference>
<evidence type="ECO:0000256" key="4">
    <source>
        <dbReference type="ARBA" id="ARBA00023167"/>
    </source>
</evidence>
<keyword evidence="2 5" id="KW-0028">Amino-acid biosynthesis</keyword>
<evidence type="ECO:0000313" key="7">
    <source>
        <dbReference type="Proteomes" id="UP000310636"/>
    </source>
</evidence>
<protein>
    <recommendedName>
        <fullName evidence="5">2-hydroxy-3-keto-5-methylthiopentenyl-1-phosphate phosphatase</fullName>
        <shortName evidence="5">HK-MTPenyl-1-P phosphatase</shortName>
        <ecNumber evidence="5">3.1.3.87</ecNumber>
    </recommendedName>
</protein>
<organism evidence="6 7">
    <name type="scientific">Cohnella fermenti</name>
    <dbReference type="NCBI Taxonomy" id="2565925"/>
    <lineage>
        <taxon>Bacteria</taxon>
        <taxon>Bacillati</taxon>
        <taxon>Bacillota</taxon>
        <taxon>Bacilli</taxon>
        <taxon>Bacillales</taxon>
        <taxon>Paenibacillaceae</taxon>
        <taxon>Cohnella</taxon>
    </lineage>
</organism>
<dbReference type="PANTHER" id="PTHR43344">
    <property type="entry name" value="PHOSPHOSERINE PHOSPHATASE"/>
    <property type="match status" value="1"/>
</dbReference>
<dbReference type="HAMAP" id="MF_01680">
    <property type="entry name" value="Salvage_MtnX"/>
    <property type="match status" value="1"/>
</dbReference>
<comment type="similarity">
    <text evidence="5">Belongs to the HAD-like hydrolase superfamily. MtnX family.</text>
</comment>
<comment type="function">
    <text evidence="5">Dephosphorylates 2-hydroxy-3-keto-5-methylthiopentenyl-1-phosphate (HK-MTPenyl-1-P) yielding 1,2-dihydroxy-3-keto-5-methylthiopentene (DHK-MTPene).</text>
</comment>
<dbReference type="PANTHER" id="PTHR43344:SF21">
    <property type="entry name" value="POLYOL PHOSPHATE PHOSPHATASE PYP1"/>
    <property type="match status" value="1"/>
</dbReference>
<dbReference type="SUPFAM" id="SSF56784">
    <property type="entry name" value="HAD-like"/>
    <property type="match status" value="1"/>
</dbReference>
<sequence length="251" mass="27687">MTDSATNSLANQTTELQASGAASAQASGSGGAKPPVLFCDFDGTITLSDNIVAVMKHFSPPGYEAIMSDIVSFKKSLRQGVGEMFALFPSSMRQEITDFILRSAGIRAGFQELLDWCKNNGVAFFVTSGGIDFFVQPLLAPFGIPSDHIYCNGSDFSGERIEIVWPHPCDEICTNDCGMCKAAVIRRYPKEQFTRILIGDSITDFEGAKLVDLVFSRSHLTERCRELGLPHIPFENFHDIVHHLEQGDWRK</sequence>
<gene>
    <name evidence="5" type="primary">mtnX</name>
    <name evidence="6" type="ORF">E6C55_08835</name>
</gene>
<proteinExistence type="inferred from homology"/>
<dbReference type="GO" id="GO:0000287">
    <property type="term" value="F:magnesium ion binding"/>
    <property type="evidence" value="ECO:0007669"/>
    <property type="project" value="TreeGrafter"/>
</dbReference>
<dbReference type="EC" id="3.1.3.87" evidence="5"/>
<name>A0A4S4C0R0_9BACL</name>
<evidence type="ECO:0000256" key="2">
    <source>
        <dbReference type="ARBA" id="ARBA00022605"/>
    </source>
</evidence>
<dbReference type="AlphaFoldDB" id="A0A4S4C0R0"/>
<dbReference type="InterPro" id="IPR036412">
    <property type="entry name" value="HAD-like_sf"/>
</dbReference>
<evidence type="ECO:0000256" key="3">
    <source>
        <dbReference type="ARBA" id="ARBA00022801"/>
    </source>
</evidence>
<comment type="catalytic activity">
    <reaction evidence="5">
        <text>2-hydroxy-5-methylsulfanyl-3-oxopent-1-enyl phosphate + H2O = 1,2-dihydroxy-5-(methylsulfanyl)pent-1-en-3-one + phosphate</text>
        <dbReference type="Rhea" id="RHEA:14481"/>
        <dbReference type="ChEBI" id="CHEBI:15377"/>
        <dbReference type="ChEBI" id="CHEBI:43474"/>
        <dbReference type="ChEBI" id="CHEBI:49252"/>
        <dbReference type="ChEBI" id="CHEBI:59505"/>
        <dbReference type="EC" id="3.1.3.87"/>
    </reaction>
</comment>